<dbReference type="PANTHER" id="PTHR10322">
    <property type="entry name" value="DNA POLYMERASE CATALYTIC SUBUNIT"/>
    <property type="match status" value="1"/>
</dbReference>
<dbReference type="EC" id="2.7.7.7" evidence="2"/>
<dbReference type="InterPro" id="IPR036397">
    <property type="entry name" value="RNaseH_sf"/>
</dbReference>
<evidence type="ECO:0000256" key="8">
    <source>
        <dbReference type="ARBA" id="ARBA00049244"/>
    </source>
</evidence>
<dbReference type="Pfam" id="PF03104">
    <property type="entry name" value="DNA_pol_B_exo1"/>
    <property type="match status" value="2"/>
</dbReference>
<dbReference type="Gene3D" id="1.10.287.690">
    <property type="entry name" value="Helix hairpin bin"/>
    <property type="match status" value="1"/>
</dbReference>
<keyword evidence="5" id="KW-0239">DNA-directed DNA polymerase</keyword>
<evidence type="ECO:0000259" key="9">
    <source>
        <dbReference type="Pfam" id="PF00136"/>
    </source>
</evidence>
<feature type="domain" description="DNA-directed DNA polymerase family B exonuclease" evidence="10">
    <location>
        <begin position="379"/>
        <end position="548"/>
    </location>
</feature>
<evidence type="ECO:0000256" key="1">
    <source>
        <dbReference type="ARBA" id="ARBA00005755"/>
    </source>
</evidence>
<dbReference type="InterPro" id="IPR050240">
    <property type="entry name" value="DNA_pol_type-B"/>
</dbReference>
<dbReference type="InterPro" id="IPR006133">
    <property type="entry name" value="DNA-dir_DNA_pol_B_exonuc"/>
</dbReference>
<proteinExistence type="inferred from homology"/>
<evidence type="ECO:0000313" key="11">
    <source>
        <dbReference type="EMBL" id="QFG74837.1"/>
    </source>
</evidence>
<dbReference type="SMART" id="SM00486">
    <property type="entry name" value="POLBc"/>
    <property type="match status" value="1"/>
</dbReference>
<dbReference type="GO" id="GO:0039693">
    <property type="term" value="P:viral DNA genome replication"/>
    <property type="evidence" value="ECO:0007669"/>
    <property type="project" value="UniProtKB-KW"/>
</dbReference>
<keyword evidence="7" id="KW-0238">DNA-binding</keyword>
<dbReference type="InterPro" id="IPR006134">
    <property type="entry name" value="DNA-dir_DNA_pol_B_multi_dom"/>
</dbReference>
<evidence type="ECO:0000256" key="4">
    <source>
        <dbReference type="ARBA" id="ARBA00022695"/>
    </source>
</evidence>
<protein>
    <recommendedName>
        <fullName evidence="2">DNA-directed DNA polymerase</fullName>
        <ecNumber evidence="2">2.7.7.7</ecNumber>
    </recommendedName>
</protein>
<dbReference type="PANTHER" id="PTHR10322:SF23">
    <property type="entry name" value="DNA POLYMERASE DELTA CATALYTIC SUBUNIT"/>
    <property type="match status" value="1"/>
</dbReference>
<evidence type="ECO:0000259" key="10">
    <source>
        <dbReference type="Pfam" id="PF03104"/>
    </source>
</evidence>
<dbReference type="InterPro" id="IPR012337">
    <property type="entry name" value="RNaseH-like_sf"/>
</dbReference>
<dbReference type="Gene3D" id="1.10.132.60">
    <property type="entry name" value="DNA polymerase family B, C-terminal domain"/>
    <property type="match status" value="1"/>
</dbReference>
<organism evidence="11">
    <name type="scientific">Megaviridae environmental sample</name>
    <dbReference type="NCBI Taxonomy" id="1737588"/>
    <lineage>
        <taxon>Viruses</taxon>
        <taxon>Varidnaviria</taxon>
        <taxon>Bamfordvirae</taxon>
        <taxon>Nucleocytoviricota</taxon>
        <taxon>Megaviricetes</taxon>
        <taxon>Imitervirales</taxon>
        <taxon>Mimiviridae</taxon>
        <taxon>environmental samples</taxon>
    </lineage>
</organism>
<evidence type="ECO:0000256" key="5">
    <source>
        <dbReference type="ARBA" id="ARBA00022932"/>
    </source>
</evidence>
<keyword evidence="6" id="KW-0235">DNA replication</keyword>
<dbReference type="GO" id="GO:0006261">
    <property type="term" value="P:DNA-templated DNA replication"/>
    <property type="evidence" value="ECO:0007669"/>
    <property type="project" value="TreeGrafter"/>
</dbReference>
<feature type="domain" description="DNA-directed DNA polymerase family B exonuclease" evidence="10">
    <location>
        <begin position="158"/>
        <end position="238"/>
    </location>
</feature>
<dbReference type="InterPro" id="IPR023211">
    <property type="entry name" value="DNA_pol_palm_dom_sf"/>
</dbReference>
<dbReference type="Gene3D" id="3.90.1600.10">
    <property type="entry name" value="Palm domain of DNA polymerase"/>
    <property type="match status" value="1"/>
</dbReference>
<comment type="catalytic activity">
    <reaction evidence="8">
        <text>DNA(n) + a 2'-deoxyribonucleoside 5'-triphosphate = DNA(n+1) + diphosphate</text>
        <dbReference type="Rhea" id="RHEA:22508"/>
        <dbReference type="Rhea" id="RHEA-COMP:17339"/>
        <dbReference type="Rhea" id="RHEA-COMP:17340"/>
        <dbReference type="ChEBI" id="CHEBI:33019"/>
        <dbReference type="ChEBI" id="CHEBI:61560"/>
        <dbReference type="ChEBI" id="CHEBI:173112"/>
        <dbReference type="EC" id="2.7.7.7"/>
    </reaction>
</comment>
<dbReference type="GO" id="GO:0003677">
    <property type="term" value="F:DNA binding"/>
    <property type="evidence" value="ECO:0007669"/>
    <property type="project" value="UniProtKB-KW"/>
</dbReference>
<evidence type="ECO:0000256" key="7">
    <source>
        <dbReference type="ARBA" id="ARBA00023125"/>
    </source>
</evidence>
<dbReference type="PRINTS" id="PR00106">
    <property type="entry name" value="DNAPOLB"/>
</dbReference>
<feature type="domain" description="DNA-directed DNA polymerase family B multifunctional" evidence="9">
    <location>
        <begin position="685"/>
        <end position="1185"/>
    </location>
</feature>
<evidence type="ECO:0000256" key="3">
    <source>
        <dbReference type="ARBA" id="ARBA00022679"/>
    </source>
</evidence>
<evidence type="ECO:0000256" key="2">
    <source>
        <dbReference type="ARBA" id="ARBA00012417"/>
    </source>
</evidence>
<comment type="similarity">
    <text evidence="1">Belongs to the DNA polymerase type-B family.</text>
</comment>
<dbReference type="GO" id="GO:0003887">
    <property type="term" value="F:DNA-directed DNA polymerase activity"/>
    <property type="evidence" value="ECO:0007669"/>
    <property type="project" value="UniProtKB-KW"/>
</dbReference>
<dbReference type="InterPro" id="IPR042087">
    <property type="entry name" value="DNA_pol_B_thumb"/>
</dbReference>
<dbReference type="Gene3D" id="3.30.420.10">
    <property type="entry name" value="Ribonuclease H-like superfamily/Ribonuclease H"/>
    <property type="match status" value="2"/>
</dbReference>
<dbReference type="GO" id="GO:0000166">
    <property type="term" value="F:nucleotide binding"/>
    <property type="evidence" value="ECO:0007669"/>
    <property type="project" value="InterPro"/>
</dbReference>
<dbReference type="EMBL" id="MN448294">
    <property type="protein sequence ID" value="QFG74837.1"/>
    <property type="molecule type" value="Genomic_DNA"/>
</dbReference>
<dbReference type="Pfam" id="PF00136">
    <property type="entry name" value="DNA_pol_B"/>
    <property type="match status" value="1"/>
</dbReference>
<sequence>MKFRLFDFHFKDEDDDRIDNIYVDRKRFIIQCFGKNSKNETASITIHNFLPFLYVKIPNHWSGKDTKLKFLDHLKEVLGNYYKHSIVYEECKFIKRKTLYGFDKEKDHKFLLIKFKNTRAYWKVKNLWYDKDEQSTDKFTQYKLKDGYVFKRQKLYLYEANIPPLLKFFHIHKINPSGWVDIYGEPDSFNNTSCDYSFHIEPDDIEPIHDKEDLVPLKIMSFDIEADSSHGDFPLPIKSYKKLATNIVDYFKQHKPNNTCLKPLLKRLILTAFEYDYMEDIDKVFTKQEPPSREDLEILIERWFDITIKEAFSQIDMDDHSLELSFENTLNADLDYAQVEGDIHQDNQAMPVKKLNREISILELLTNNRIKYQTKIIELKCTLDAIFPKLEGDKITFIGSTFVHLGEKTPYLNNCLVLDTCDKIEDIDIQTFNTEKGLLIAWKDLIQKENPDIIIGYNIFGFDENYIFQRAKENNCLNELSYLSKNIDEQSLMTDWKTNKKTLKEAALSIASGVHELNYFPITGRIQIDLYNVFRRDFNLPSYKLDYVSGYFIGDSISKIEDNKLFSKNLTGLSKNAFIHIEVITHSTEYLNNGEKFKVLDIDKDHGFFIIDKTLSLDFSQCKFRWCLAKDDITPQDIFNLTRQGPSERALVAKYCIQDCNLVHQLFQKLDLFTGFIEMSKICSVPINYLIFRGQGIKLTSFIAKKCMEKYTLIPTIEKDKSEDGYEGAIVLEPKCNLYLENPVACVDYSSLYPSCMISENLCHSSKVWTKEFDLDGHLIHETGIKHDDTDDKKQGEEIDYLYDNLPGYTYVDVTYDTYTYVRKTPKAAAQKVKIGHKICRFAQYPDNKKAIMPSVLQELLTQRSQTKKLMEKEKDPFMKNILNKRQLSIKLTANSLYGQCGAKTSTFYEKDVAASCTATGRKLLLFAKQVIENVYCEKECKTKNHGTVMTNAEYIYGDTDSVFFTFNLTDMERNKIIGKKALEITIELAQQAGKLVTRFLKMPHELEYEKTFQPFALLSKKRYVGLLHELDIHKNKRKEMGIVLKRRDNADIVKDVYGGAIDILMKDKDIDKCIRFIEGKLLDIKNKDVPIEKLIVSKSLRSNYKNPDQIAHAKLAKRIGERDPGNKPKSGDRIQYIYIKNMNKKALQGDRIETPEFIKQNNLEIDYSHYISHQIMKPVSQLLALVLEQIPGFNKDRGELTRSTVLKTKIEEYKEKQDDPQKISKKIEELRCKEIKELIFNKYL</sequence>
<dbReference type="SUPFAM" id="SSF56672">
    <property type="entry name" value="DNA/RNA polymerases"/>
    <property type="match status" value="1"/>
</dbReference>
<name>A0A5J6VMJ2_9VIRU</name>
<dbReference type="InterPro" id="IPR043502">
    <property type="entry name" value="DNA/RNA_pol_sf"/>
</dbReference>
<keyword evidence="6" id="KW-1194">Viral DNA replication</keyword>
<dbReference type="InterPro" id="IPR006172">
    <property type="entry name" value="DNA-dir_DNA_pol_B"/>
</dbReference>
<accession>A0A5J6VMJ2</accession>
<evidence type="ECO:0000256" key="6">
    <source>
        <dbReference type="ARBA" id="ARBA00023109"/>
    </source>
</evidence>
<dbReference type="Gene3D" id="3.30.342.10">
    <property type="entry name" value="DNA Polymerase, chain B, domain 1"/>
    <property type="match status" value="1"/>
</dbReference>
<keyword evidence="3" id="KW-0808">Transferase</keyword>
<dbReference type="SUPFAM" id="SSF53098">
    <property type="entry name" value="Ribonuclease H-like"/>
    <property type="match status" value="1"/>
</dbReference>
<reference evidence="11" key="1">
    <citation type="journal article" date="2019" name="Philos. Trans. R. Soc. Lond., B, Biol. Sci.">
        <title>Targeted metagenomic recovery of four divergent viruses reveals shared and distinctive characteristics of giant viruses of marine eukaryotes.</title>
        <authorList>
            <person name="Needham D.M."/>
            <person name="Poirier C."/>
            <person name="Hehenberger E."/>
            <person name="Jimenez V."/>
            <person name="Swalwell J.E."/>
            <person name="Santoro A.E."/>
            <person name="Worden A.Z."/>
        </authorList>
    </citation>
    <scope>NUCLEOTIDE SEQUENCE</scope>
    <source>
        <strain evidence="11">OPacV-421</strain>
    </source>
</reference>
<keyword evidence="4" id="KW-0548">Nucleotidyltransferase</keyword>